<evidence type="ECO:0000256" key="1">
    <source>
        <dbReference type="SAM" id="MobiDB-lite"/>
    </source>
</evidence>
<dbReference type="PROSITE" id="PS50234">
    <property type="entry name" value="VWFA"/>
    <property type="match status" value="1"/>
</dbReference>
<accession>L8H6E1</accession>
<dbReference type="GeneID" id="14921677"/>
<dbReference type="Gene3D" id="3.40.50.410">
    <property type="entry name" value="von Willebrand factor, type A domain"/>
    <property type="match status" value="1"/>
</dbReference>
<name>L8H6E1_ACACF</name>
<protein>
    <submittedName>
        <fullName evidence="3">Cell surface protein</fullName>
    </submittedName>
</protein>
<reference evidence="3 4" key="1">
    <citation type="journal article" date="2013" name="Genome Biol.">
        <title>Genome of Acanthamoeba castellanii highlights extensive lateral gene transfer and early evolution of tyrosine kinase signaling.</title>
        <authorList>
            <person name="Clarke M."/>
            <person name="Lohan A.J."/>
            <person name="Liu B."/>
            <person name="Lagkouvardos I."/>
            <person name="Roy S."/>
            <person name="Zafar N."/>
            <person name="Bertelli C."/>
            <person name="Schilde C."/>
            <person name="Kianianmomeni A."/>
            <person name="Burglin T.R."/>
            <person name="Frech C."/>
            <person name="Turcotte B."/>
            <person name="Kopec K.O."/>
            <person name="Synnott J.M."/>
            <person name="Choo C."/>
            <person name="Paponov I."/>
            <person name="Finkler A."/>
            <person name="Soon Heng Tan C."/>
            <person name="Hutchins A.P."/>
            <person name="Weinmeier T."/>
            <person name="Rattei T."/>
            <person name="Chu J.S."/>
            <person name="Gimenez G."/>
            <person name="Irimia M."/>
            <person name="Rigden D.J."/>
            <person name="Fitzpatrick D.A."/>
            <person name="Lorenzo-Morales J."/>
            <person name="Bateman A."/>
            <person name="Chiu C.H."/>
            <person name="Tang P."/>
            <person name="Hegemann P."/>
            <person name="Fromm H."/>
            <person name="Raoult D."/>
            <person name="Greub G."/>
            <person name="Miranda-Saavedra D."/>
            <person name="Chen N."/>
            <person name="Nash P."/>
            <person name="Ginger M.L."/>
            <person name="Horn M."/>
            <person name="Schaap P."/>
            <person name="Caler L."/>
            <person name="Loftus B."/>
        </authorList>
    </citation>
    <scope>NUCLEOTIDE SEQUENCE [LARGE SCALE GENOMIC DNA]</scope>
    <source>
        <strain evidence="3 4">Neff</strain>
    </source>
</reference>
<gene>
    <name evidence="3" type="ORF">ACA1_055830</name>
</gene>
<dbReference type="InterPro" id="IPR051266">
    <property type="entry name" value="CLCR"/>
</dbReference>
<evidence type="ECO:0000259" key="2">
    <source>
        <dbReference type="PROSITE" id="PS50234"/>
    </source>
</evidence>
<dbReference type="VEuPathDB" id="AmoebaDB:ACA1_055830"/>
<dbReference type="AlphaFoldDB" id="L8H6E1"/>
<dbReference type="Pfam" id="PF13519">
    <property type="entry name" value="VWA_2"/>
    <property type="match status" value="1"/>
</dbReference>
<dbReference type="InterPro" id="IPR002035">
    <property type="entry name" value="VWF_A"/>
</dbReference>
<organism evidence="3 4">
    <name type="scientific">Acanthamoeba castellanii (strain ATCC 30010 / Neff)</name>
    <dbReference type="NCBI Taxonomy" id="1257118"/>
    <lineage>
        <taxon>Eukaryota</taxon>
        <taxon>Amoebozoa</taxon>
        <taxon>Discosea</taxon>
        <taxon>Longamoebia</taxon>
        <taxon>Centramoebida</taxon>
        <taxon>Acanthamoebidae</taxon>
        <taxon>Acanthamoeba</taxon>
    </lineage>
</organism>
<feature type="region of interest" description="Disordered" evidence="1">
    <location>
        <begin position="406"/>
        <end position="433"/>
    </location>
</feature>
<evidence type="ECO:0000313" key="3">
    <source>
        <dbReference type="EMBL" id="ELR20807.1"/>
    </source>
</evidence>
<dbReference type="InterPro" id="IPR036465">
    <property type="entry name" value="vWFA_dom_sf"/>
</dbReference>
<sequence length="644" mass="70777">MFYEHYFDVGSENEALFSCDWSFAASKDPLSGAMEYYVGCGMRGKLDGEGIRKHGRPPVQLSIVLDISGSMDVPFRPDDTKTKLEVAKDCVMTLLDNLQPNDALGLVVFDDEMDVVQEMQLVSALDMAALKAEVTKLRPRWCTNMLRGFRGGVQLITQYNARTAEARDRPAQRFKQFFSDLIAISKPRAHSKRIMFLTDACPNGGDDEHLLGAAQKCVEEGQIYTTFIGLGVDFGVELVNSIAQIKGCNYFTVMSSPEFKKLMEQDFDYVVTPACFDLDVAIVQDGTSAVQVQRVYGSPGHEIPTDGLLLHMASGFPSAIDENGCTKGGMILVKVAPSPSGPLVKQVLELMVTYSDVDGKKYQSKNSLEVEFGVDDERYSNNAIRKAILLTRFVNAMKWWITDHQQPDAEPGATVSESNGIPPAPVGDKDVGSPSLRVSPHYKAAFSRLLAHYERAAEQLVDAGDVGDQLNEHARQLVGLIDFISADEIQRVLATVTTDDEVAGVISNTTATVSSFVDADELQRRCEAALKVDDLSAKRSAFETEIKRRLKNVIVARLAAREDKEALKQALTVSATTDDGGGDNGQTAAAAVEAKQAEVVEELAGFIRARPDQDWSEWQDIVEDELYKLVHGEPRFRGFVWGGF</sequence>
<dbReference type="EMBL" id="KB007909">
    <property type="protein sequence ID" value="ELR20807.1"/>
    <property type="molecule type" value="Genomic_DNA"/>
</dbReference>
<dbReference type="SUPFAM" id="SSF53300">
    <property type="entry name" value="vWA-like"/>
    <property type="match status" value="1"/>
</dbReference>
<dbReference type="SMART" id="SM00327">
    <property type="entry name" value="VWA"/>
    <property type="match status" value="1"/>
</dbReference>
<keyword evidence="4" id="KW-1185">Reference proteome</keyword>
<dbReference type="KEGG" id="acan:ACA1_055830"/>
<dbReference type="RefSeq" id="XP_004344210.1">
    <property type="nucleotide sequence ID" value="XM_004344160.1"/>
</dbReference>
<dbReference type="PANTHER" id="PTHR10579:SF43">
    <property type="entry name" value="ZINC FINGER (C3HC4-TYPE RING FINGER) FAMILY PROTEIN"/>
    <property type="match status" value="1"/>
</dbReference>
<evidence type="ECO:0000313" key="4">
    <source>
        <dbReference type="Proteomes" id="UP000011083"/>
    </source>
</evidence>
<dbReference type="OrthoDB" id="299997at2759"/>
<feature type="domain" description="VWFA" evidence="2">
    <location>
        <begin position="60"/>
        <end position="266"/>
    </location>
</feature>
<dbReference type="PANTHER" id="PTHR10579">
    <property type="entry name" value="CALCIUM-ACTIVATED CHLORIDE CHANNEL REGULATOR"/>
    <property type="match status" value="1"/>
</dbReference>
<proteinExistence type="predicted"/>
<dbReference type="Proteomes" id="UP000011083">
    <property type="component" value="Unassembled WGS sequence"/>
</dbReference>